<sequence>MSSRRRWDASMTAMLSGLRRISMYDRRDVICNAMQGSCYRVFKLLLIDVFAAVHALKGKKKNRCGDTRGLGIEARLDSEVADDRISQLKPMIMQISGMVSVVKDLA</sequence>
<reference evidence="1 2" key="1">
    <citation type="submission" date="2017-12" db="EMBL/GenBank/DDBJ databases">
        <title>Comparative genomics of Botrytis spp.</title>
        <authorList>
            <person name="Valero-Jimenez C.A."/>
            <person name="Tapia P."/>
            <person name="Veloso J."/>
            <person name="Silva-Moreno E."/>
            <person name="Staats M."/>
            <person name="Valdes J.H."/>
            <person name="Van Kan J.A.L."/>
        </authorList>
    </citation>
    <scope>NUCLEOTIDE SEQUENCE [LARGE SCALE GENOMIC DNA]</scope>
    <source>
        <strain evidence="1 2">Be9601</strain>
    </source>
</reference>
<proteinExistence type="predicted"/>
<protein>
    <submittedName>
        <fullName evidence="1">Uncharacterized protein</fullName>
    </submittedName>
</protein>
<accession>A0A4Z1K0D1</accession>
<dbReference type="AlphaFoldDB" id="A0A4Z1K0D1"/>
<gene>
    <name evidence="1" type="ORF">BELL_0026g00140</name>
</gene>
<evidence type="ECO:0000313" key="1">
    <source>
        <dbReference type="EMBL" id="TGO79661.1"/>
    </source>
</evidence>
<dbReference type="Proteomes" id="UP000297229">
    <property type="component" value="Unassembled WGS sequence"/>
</dbReference>
<evidence type="ECO:0000313" key="2">
    <source>
        <dbReference type="Proteomes" id="UP000297229"/>
    </source>
</evidence>
<dbReference type="EMBL" id="PQXM01000026">
    <property type="protein sequence ID" value="TGO79661.1"/>
    <property type="molecule type" value="Genomic_DNA"/>
</dbReference>
<name>A0A4Z1K0D1_9HELO</name>
<comment type="caution">
    <text evidence="1">The sequence shown here is derived from an EMBL/GenBank/DDBJ whole genome shotgun (WGS) entry which is preliminary data.</text>
</comment>
<keyword evidence="2" id="KW-1185">Reference proteome</keyword>
<organism evidence="1 2">
    <name type="scientific">Botrytis elliptica</name>
    <dbReference type="NCBI Taxonomy" id="278938"/>
    <lineage>
        <taxon>Eukaryota</taxon>
        <taxon>Fungi</taxon>
        <taxon>Dikarya</taxon>
        <taxon>Ascomycota</taxon>
        <taxon>Pezizomycotina</taxon>
        <taxon>Leotiomycetes</taxon>
        <taxon>Helotiales</taxon>
        <taxon>Sclerotiniaceae</taxon>
        <taxon>Botrytis</taxon>
    </lineage>
</organism>